<dbReference type="InterPro" id="IPR011990">
    <property type="entry name" value="TPR-like_helical_dom_sf"/>
</dbReference>
<dbReference type="InterPro" id="IPR001867">
    <property type="entry name" value="OmpR/PhoB-type_DNA-bd"/>
</dbReference>
<dbReference type="RefSeq" id="WP_307391201.1">
    <property type="nucleotide sequence ID" value="NZ_BAAADK010000010.1"/>
</dbReference>
<dbReference type="InterPro" id="IPR036388">
    <property type="entry name" value="WH-like_DNA-bd_sf"/>
</dbReference>
<comment type="subcellular location">
    <subcellularLocation>
        <location evidence="1">Cytoplasm</location>
    </subcellularLocation>
</comment>
<dbReference type="Gene3D" id="1.25.40.10">
    <property type="entry name" value="Tetratricopeptide repeat domain"/>
    <property type="match status" value="1"/>
</dbReference>
<dbReference type="EMBL" id="JAUSTY010000003">
    <property type="protein sequence ID" value="MDQ0164889.1"/>
    <property type="molecule type" value="Genomic_DNA"/>
</dbReference>
<dbReference type="SUPFAM" id="SSF48452">
    <property type="entry name" value="TPR-like"/>
    <property type="match status" value="1"/>
</dbReference>
<keyword evidence="3" id="KW-0902">Two-component regulatory system</keyword>
<dbReference type="InterPro" id="IPR001789">
    <property type="entry name" value="Sig_transdc_resp-reg_receiver"/>
</dbReference>
<comment type="caution">
    <text evidence="9">The sequence shown here is derived from an EMBL/GenBank/DDBJ whole genome shotgun (WGS) entry which is preliminary data.</text>
</comment>
<dbReference type="SUPFAM" id="SSF46894">
    <property type="entry name" value="C-terminal effector domain of the bipartite response regulators"/>
    <property type="match status" value="1"/>
</dbReference>
<reference evidence="9 10" key="1">
    <citation type="submission" date="2023-07" db="EMBL/GenBank/DDBJ databases">
        <title>Genomic Encyclopedia of Type Strains, Phase IV (KMG-IV): sequencing the most valuable type-strain genomes for metagenomic binning, comparative biology and taxonomic classification.</title>
        <authorList>
            <person name="Goeker M."/>
        </authorList>
    </citation>
    <scope>NUCLEOTIDE SEQUENCE [LARGE SCALE GENOMIC DNA]</scope>
    <source>
        <strain evidence="9 10">DSM 12751</strain>
    </source>
</reference>
<keyword evidence="7" id="KW-0597">Phosphoprotein</keyword>
<gene>
    <name evidence="9" type="ORF">J2S11_000789</name>
</gene>
<accession>A0ABT9VV71</accession>
<dbReference type="Pfam" id="PF03704">
    <property type="entry name" value="BTAD"/>
    <property type="match status" value="1"/>
</dbReference>
<dbReference type="SMART" id="SM01043">
    <property type="entry name" value="BTAD"/>
    <property type="match status" value="1"/>
</dbReference>
<feature type="modified residue" description="4-aspartylphosphate" evidence="7">
    <location>
        <position position="53"/>
    </location>
</feature>
<feature type="domain" description="Response regulatory" evidence="8">
    <location>
        <begin position="2"/>
        <end position="116"/>
    </location>
</feature>
<dbReference type="InterPro" id="IPR016032">
    <property type="entry name" value="Sig_transdc_resp-reg_C-effctor"/>
</dbReference>
<evidence type="ECO:0000313" key="9">
    <source>
        <dbReference type="EMBL" id="MDQ0164889.1"/>
    </source>
</evidence>
<evidence type="ECO:0000256" key="5">
    <source>
        <dbReference type="ARBA" id="ARBA00023125"/>
    </source>
</evidence>
<dbReference type="PROSITE" id="PS50110">
    <property type="entry name" value="RESPONSE_REGULATORY"/>
    <property type="match status" value="1"/>
</dbReference>
<dbReference type="Gene3D" id="3.40.50.2300">
    <property type="match status" value="1"/>
</dbReference>
<evidence type="ECO:0000256" key="7">
    <source>
        <dbReference type="PROSITE-ProRule" id="PRU00169"/>
    </source>
</evidence>
<evidence type="ECO:0000256" key="6">
    <source>
        <dbReference type="ARBA" id="ARBA00023163"/>
    </source>
</evidence>
<keyword evidence="5" id="KW-0238">DNA-binding</keyword>
<evidence type="ECO:0000313" key="10">
    <source>
        <dbReference type="Proteomes" id="UP001235840"/>
    </source>
</evidence>
<dbReference type="SUPFAM" id="SSF52172">
    <property type="entry name" value="CheY-like"/>
    <property type="match status" value="1"/>
</dbReference>
<keyword evidence="10" id="KW-1185">Reference proteome</keyword>
<dbReference type="InterPro" id="IPR005158">
    <property type="entry name" value="BTAD"/>
</dbReference>
<dbReference type="InterPro" id="IPR011006">
    <property type="entry name" value="CheY-like_superfamily"/>
</dbReference>
<keyword evidence="6" id="KW-0804">Transcription</keyword>
<sequence length="377" mass="44305">MKVILVDDERPALLQLERLLKMDGRMQVDGKYTSAQAGLDHVKKEPVDIVFLDIDMPEMNGLEAAEHFQQANQELRIIFVTAYSNFALEAFELFALDYLLKPILPARLTKTVDRVVEYSGFKGRNERQDEPQESEPLIQCFKRFVLQVNDGTIKELKWRTLKTKELFAYLLHHNGKWLSKDHLVETIWPDYPMDKAVVHLHTSIYQIRKMLKEWNGEAKVEFAQDSYRILQDKLTTDVFQFEQGLGHLIIDTEQNWEVGQQKLALYTGDYLEECDYPWAEAKRSELQQSFFALSLDMAKYELQAMRGKQALHRLKAVHGVDPYSEECCRLMLEAYAANQEYIQLRQYYDEFKARLQEDLGVEPEQITETTYEWLLQR</sequence>
<name>A0ABT9VV71_9BACI</name>
<evidence type="ECO:0000256" key="3">
    <source>
        <dbReference type="ARBA" id="ARBA00023012"/>
    </source>
</evidence>
<evidence type="ECO:0000256" key="4">
    <source>
        <dbReference type="ARBA" id="ARBA00023015"/>
    </source>
</evidence>
<dbReference type="Proteomes" id="UP001235840">
    <property type="component" value="Unassembled WGS sequence"/>
</dbReference>
<evidence type="ECO:0000256" key="2">
    <source>
        <dbReference type="ARBA" id="ARBA00005820"/>
    </source>
</evidence>
<dbReference type="Pfam" id="PF00486">
    <property type="entry name" value="Trans_reg_C"/>
    <property type="match status" value="1"/>
</dbReference>
<keyword evidence="4" id="KW-0805">Transcription regulation</keyword>
<protein>
    <submittedName>
        <fullName evidence="9">Two-component SAPR family response regulator</fullName>
    </submittedName>
</protein>
<evidence type="ECO:0000256" key="1">
    <source>
        <dbReference type="ARBA" id="ARBA00004496"/>
    </source>
</evidence>
<dbReference type="Pfam" id="PF00072">
    <property type="entry name" value="Response_reg"/>
    <property type="match status" value="1"/>
</dbReference>
<organism evidence="9 10">
    <name type="scientific">Caldalkalibacillus horti</name>
    <dbReference type="NCBI Taxonomy" id="77523"/>
    <lineage>
        <taxon>Bacteria</taxon>
        <taxon>Bacillati</taxon>
        <taxon>Bacillota</taxon>
        <taxon>Bacilli</taxon>
        <taxon>Bacillales</taxon>
        <taxon>Bacillaceae</taxon>
        <taxon>Caldalkalibacillus</taxon>
    </lineage>
</organism>
<dbReference type="Gene3D" id="1.10.10.10">
    <property type="entry name" value="Winged helix-like DNA-binding domain superfamily/Winged helix DNA-binding domain"/>
    <property type="match status" value="1"/>
</dbReference>
<comment type="similarity">
    <text evidence="2">Belongs to the AfsR/DnrI/RedD regulatory family.</text>
</comment>
<dbReference type="PANTHER" id="PTHR35807">
    <property type="entry name" value="TRANSCRIPTIONAL REGULATOR REDD-RELATED"/>
    <property type="match status" value="1"/>
</dbReference>
<dbReference type="PANTHER" id="PTHR35807:SF2">
    <property type="entry name" value="TRANSCRIPTIONAL ACTIVATOR DOMAIN"/>
    <property type="match status" value="1"/>
</dbReference>
<proteinExistence type="inferred from homology"/>
<dbReference type="InterPro" id="IPR051677">
    <property type="entry name" value="AfsR-DnrI-RedD_regulator"/>
</dbReference>
<evidence type="ECO:0000259" key="8">
    <source>
        <dbReference type="PROSITE" id="PS50110"/>
    </source>
</evidence>
<dbReference type="SMART" id="SM00448">
    <property type="entry name" value="REC"/>
    <property type="match status" value="1"/>
</dbReference>